<dbReference type="Proteomes" id="UP001163846">
    <property type="component" value="Unassembled WGS sequence"/>
</dbReference>
<gene>
    <name evidence="2" type="ORF">F5878DRAFT_719947</name>
</gene>
<proteinExistence type="predicted"/>
<sequence length="260" mass="29774">MMILSFIRYAVAFYGLALEAFYPFDCLPFAISDEVKESLKAQARDINYFSAVVSLSFLSFFFYFAAIFAFIHGSVRLAMRYRPGFRELVEKRMAEKAEKAQNKKKRSRRAVLRGLLFNMLFSVFLIINDVIFNRLEDASSYEEALTERFHYIADSALRTVCVQFLTLSVMFFFGMTFFIVRGLVRRCRASRAPADEESRLAPGEMTEVPPEGQKIYVLEEKLVDISDGIDGIYEKMETYAVSADAETKADNAAEEPLIKL</sequence>
<name>A0AA38PLX4_9AGAR</name>
<feature type="transmembrane region" description="Helical" evidence="1">
    <location>
        <begin position="12"/>
        <end position="31"/>
    </location>
</feature>
<keyword evidence="1" id="KW-1133">Transmembrane helix</keyword>
<dbReference type="EMBL" id="MU805937">
    <property type="protein sequence ID" value="KAJ3845379.1"/>
    <property type="molecule type" value="Genomic_DNA"/>
</dbReference>
<keyword evidence="3" id="KW-1185">Reference proteome</keyword>
<feature type="transmembrane region" description="Helical" evidence="1">
    <location>
        <begin position="51"/>
        <end position="71"/>
    </location>
</feature>
<feature type="transmembrane region" description="Helical" evidence="1">
    <location>
        <begin position="110"/>
        <end position="132"/>
    </location>
</feature>
<evidence type="ECO:0000313" key="3">
    <source>
        <dbReference type="Proteomes" id="UP001163846"/>
    </source>
</evidence>
<keyword evidence="1" id="KW-0472">Membrane</keyword>
<feature type="transmembrane region" description="Helical" evidence="1">
    <location>
        <begin position="164"/>
        <end position="184"/>
    </location>
</feature>
<dbReference type="AlphaFoldDB" id="A0AA38PLX4"/>
<organism evidence="2 3">
    <name type="scientific">Lentinula raphanica</name>
    <dbReference type="NCBI Taxonomy" id="153919"/>
    <lineage>
        <taxon>Eukaryota</taxon>
        <taxon>Fungi</taxon>
        <taxon>Dikarya</taxon>
        <taxon>Basidiomycota</taxon>
        <taxon>Agaricomycotina</taxon>
        <taxon>Agaricomycetes</taxon>
        <taxon>Agaricomycetidae</taxon>
        <taxon>Agaricales</taxon>
        <taxon>Marasmiineae</taxon>
        <taxon>Omphalotaceae</taxon>
        <taxon>Lentinula</taxon>
    </lineage>
</organism>
<evidence type="ECO:0000256" key="1">
    <source>
        <dbReference type="SAM" id="Phobius"/>
    </source>
</evidence>
<comment type="caution">
    <text evidence="2">The sequence shown here is derived from an EMBL/GenBank/DDBJ whole genome shotgun (WGS) entry which is preliminary data.</text>
</comment>
<keyword evidence="1" id="KW-0812">Transmembrane</keyword>
<accession>A0AA38PLX4</accession>
<protein>
    <submittedName>
        <fullName evidence="2">Uncharacterized protein</fullName>
    </submittedName>
</protein>
<reference evidence="2" key="1">
    <citation type="submission" date="2022-08" db="EMBL/GenBank/DDBJ databases">
        <authorList>
            <consortium name="DOE Joint Genome Institute"/>
            <person name="Min B."/>
            <person name="Riley R."/>
            <person name="Sierra-Patev S."/>
            <person name="Naranjo-Ortiz M."/>
            <person name="Looney B."/>
            <person name="Konkel Z."/>
            <person name="Slot J.C."/>
            <person name="Sakamoto Y."/>
            <person name="Steenwyk J.L."/>
            <person name="Rokas A."/>
            <person name="Carro J."/>
            <person name="Camarero S."/>
            <person name="Ferreira P."/>
            <person name="Molpeceres G."/>
            <person name="Ruiz-Duenas F.J."/>
            <person name="Serrano A."/>
            <person name="Henrissat B."/>
            <person name="Drula E."/>
            <person name="Hughes K.W."/>
            <person name="Mata J.L."/>
            <person name="Ishikawa N.K."/>
            <person name="Vargas-Isla R."/>
            <person name="Ushijima S."/>
            <person name="Smith C.A."/>
            <person name="Ahrendt S."/>
            <person name="Andreopoulos W."/>
            <person name="He G."/>
            <person name="Labutti K."/>
            <person name="Lipzen A."/>
            <person name="Ng V."/>
            <person name="Sandor L."/>
            <person name="Barry K."/>
            <person name="Martinez A.T."/>
            <person name="Xiao Y."/>
            <person name="Gibbons J.G."/>
            <person name="Terashima K."/>
            <person name="Hibbett D.S."/>
            <person name="Grigoriev I.V."/>
        </authorList>
    </citation>
    <scope>NUCLEOTIDE SEQUENCE</scope>
    <source>
        <strain evidence="2">TFB9207</strain>
    </source>
</reference>
<evidence type="ECO:0000313" key="2">
    <source>
        <dbReference type="EMBL" id="KAJ3845379.1"/>
    </source>
</evidence>